<feature type="non-terminal residue" evidence="1">
    <location>
        <position position="1"/>
    </location>
</feature>
<gene>
    <name evidence="1" type="ORF">OVN521_LOCUS30545</name>
</gene>
<sequence length="34" mass="3903">LSKRLIKFTSIGDGIGTYDIFQYQITNSTDTQDY</sequence>
<dbReference type="Proteomes" id="UP000663866">
    <property type="component" value="Unassembled WGS sequence"/>
</dbReference>
<comment type="caution">
    <text evidence="1">The sequence shown here is derived from an EMBL/GenBank/DDBJ whole genome shotgun (WGS) entry which is preliminary data.</text>
</comment>
<reference evidence="1" key="1">
    <citation type="submission" date="2021-02" db="EMBL/GenBank/DDBJ databases">
        <authorList>
            <person name="Nowell W R."/>
        </authorList>
    </citation>
    <scope>NUCLEOTIDE SEQUENCE</scope>
</reference>
<evidence type="ECO:0000313" key="2">
    <source>
        <dbReference type="Proteomes" id="UP000663866"/>
    </source>
</evidence>
<feature type="non-terminal residue" evidence="1">
    <location>
        <position position="34"/>
    </location>
</feature>
<name>A0A820GKG8_9BILA</name>
<organism evidence="1 2">
    <name type="scientific">Rotaria magnacalcarata</name>
    <dbReference type="NCBI Taxonomy" id="392030"/>
    <lineage>
        <taxon>Eukaryota</taxon>
        <taxon>Metazoa</taxon>
        <taxon>Spiralia</taxon>
        <taxon>Gnathifera</taxon>
        <taxon>Rotifera</taxon>
        <taxon>Eurotatoria</taxon>
        <taxon>Bdelloidea</taxon>
        <taxon>Philodinida</taxon>
        <taxon>Philodinidae</taxon>
        <taxon>Rotaria</taxon>
    </lineage>
</organism>
<dbReference type="EMBL" id="CAJOBG010010522">
    <property type="protein sequence ID" value="CAF4280226.1"/>
    <property type="molecule type" value="Genomic_DNA"/>
</dbReference>
<evidence type="ECO:0000313" key="1">
    <source>
        <dbReference type="EMBL" id="CAF4280226.1"/>
    </source>
</evidence>
<protein>
    <submittedName>
        <fullName evidence="1">Uncharacterized protein</fullName>
    </submittedName>
</protein>
<dbReference type="AlphaFoldDB" id="A0A820GKG8"/>
<proteinExistence type="predicted"/>
<keyword evidence="2" id="KW-1185">Reference proteome</keyword>
<accession>A0A820GKG8</accession>